<protein>
    <submittedName>
        <fullName evidence="1">Uncharacterized protein</fullName>
    </submittedName>
</protein>
<gene>
    <name evidence="1" type="ORF">TJEJU_4002</name>
</gene>
<name>A0A238UH52_9FLAO</name>
<keyword evidence="2" id="KW-1185">Reference proteome</keyword>
<accession>A0A238UH52</accession>
<evidence type="ECO:0000313" key="1">
    <source>
        <dbReference type="EMBL" id="SNR17630.1"/>
    </source>
</evidence>
<sequence>MVLLLYLLDKFIITRQSRAIAKQVKLIEGTSKGKMLVTETNGNFITITNKPSPR</sequence>
<dbReference type="KEGG" id="tje:TJEJU_4002"/>
<dbReference type="EMBL" id="LT899436">
    <property type="protein sequence ID" value="SNR17630.1"/>
    <property type="molecule type" value="Genomic_DNA"/>
</dbReference>
<dbReference type="AlphaFoldDB" id="A0A238UH52"/>
<proteinExistence type="predicted"/>
<reference evidence="1 2" key="1">
    <citation type="submission" date="2017-07" db="EMBL/GenBank/DDBJ databases">
        <authorList>
            <person name="Sun Z.S."/>
            <person name="Albrecht U."/>
            <person name="Echele G."/>
            <person name="Lee C.C."/>
        </authorList>
    </citation>
    <scope>NUCLEOTIDE SEQUENCE [LARGE SCALE GENOMIC DNA]</scope>
    <source>
        <strain evidence="2">type strain: KCTC 22618</strain>
    </source>
</reference>
<dbReference type="Proteomes" id="UP000215214">
    <property type="component" value="Chromosome TJEJU"/>
</dbReference>
<evidence type="ECO:0000313" key="2">
    <source>
        <dbReference type="Proteomes" id="UP000215214"/>
    </source>
</evidence>
<organism evidence="1 2">
    <name type="scientific">Tenacibaculum jejuense</name>
    <dbReference type="NCBI Taxonomy" id="584609"/>
    <lineage>
        <taxon>Bacteria</taxon>
        <taxon>Pseudomonadati</taxon>
        <taxon>Bacteroidota</taxon>
        <taxon>Flavobacteriia</taxon>
        <taxon>Flavobacteriales</taxon>
        <taxon>Flavobacteriaceae</taxon>
        <taxon>Tenacibaculum</taxon>
    </lineage>
</organism>